<organism evidence="1">
    <name type="scientific">Gallibacterium anatis</name>
    <dbReference type="NCBI Taxonomy" id="750"/>
    <lineage>
        <taxon>Bacteria</taxon>
        <taxon>Pseudomonadati</taxon>
        <taxon>Pseudomonadota</taxon>
        <taxon>Gammaproteobacteria</taxon>
        <taxon>Pasteurellales</taxon>
        <taxon>Pasteurellaceae</taxon>
        <taxon>Gallibacterium</taxon>
    </lineage>
</organism>
<comment type="caution">
    <text evidence="1">The sequence shown here is derived from an EMBL/GenBank/DDBJ whole genome shotgun (WGS) entry which is preliminary data.</text>
</comment>
<protein>
    <submittedName>
        <fullName evidence="1">Uncharacterized protein</fullName>
    </submittedName>
</protein>
<name>A0A930UW42_9PAST</name>
<reference evidence="1" key="1">
    <citation type="submission" date="2020-11" db="EMBL/GenBank/DDBJ databases">
        <title>Gallibacterium anatis 1637, full genome, WGS.</title>
        <authorList>
            <person name="Laishevtcev A.I."/>
            <person name="Yakimova E.A."/>
            <person name="Petkovich D."/>
            <person name="Stepanova T.V."/>
            <person name="Kalendr R.S."/>
            <person name="Rubalsky E.O."/>
            <person name="Zulkarneev E.R."/>
            <person name="Aleshkin A.V."/>
        </authorList>
    </citation>
    <scope>NUCLEOTIDE SEQUENCE</scope>
    <source>
        <strain evidence="1">1637</strain>
    </source>
</reference>
<proteinExistence type="predicted"/>
<dbReference type="AlphaFoldDB" id="A0A930UW42"/>
<dbReference type="EMBL" id="JADION010000012">
    <property type="protein sequence ID" value="MBF4102495.1"/>
    <property type="molecule type" value="Genomic_DNA"/>
</dbReference>
<gene>
    <name evidence="1" type="ORF">INT80_05435</name>
</gene>
<evidence type="ECO:0000313" key="1">
    <source>
        <dbReference type="EMBL" id="MBF4102495.1"/>
    </source>
</evidence>
<accession>A0A930UW42</accession>
<sequence>MNAKHRHLEVKKIEEAEDILYKLETLKDYGGLMTKNALIAILRFLKQL</sequence>